<gene>
    <name evidence="2" type="ORF">CLV71_12375</name>
</gene>
<organism evidence="2 3">
    <name type="scientific">Actinophytocola oryzae</name>
    <dbReference type="NCBI Taxonomy" id="502181"/>
    <lineage>
        <taxon>Bacteria</taxon>
        <taxon>Bacillati</taxon>
        <taxon>Actinomycetota</taxon>
        <taxon>Actinomycetes</taxon>
        <taxon>Pseudonocardiales</taxon>
        <taxon>Pseudonocardiaceae</taxon>
    </lineage>
</organism>
<dbReference type="EMBL" id="SOCP01000023">
    <property type="protein sequence ID" value="TDV40365.1"/>
    <property type="molecule type" value="Genomic_DNA"/>
</dbReference>
<keyword evidence="1" id="KW-0472">Membrane</keyword>
<dbReference type="AlphaFoldDB" id="A0A4R7UXW6"/>
<protein>
    <recommendedName>
        <fullName evidence="4">LPXTG-motif cell wall-anchored protein</fullName>
    </recommendedName>
</protein>
<reference evidence="2 3" key="1">
    <citation type="submission" date="2019-03" db="EMBL/GenBank/DDBJ databases">
        <title>Genomic Encyclopedia of Archaeal and Bacterial Type Strains, Phase II (KMG-II): from individual species to whole genera.</title>
        <authorList>
            <person name="Goeker M."/>
        </authorList>
    </citation>
    <scope>NUCLEOTIDE SEQUENCE [LARGE SCALE GENOMIC DNA]</scope>
    <source>
        <strain evidence="2 3">DSM 45499</strain>
    </source>
</reference>
<evidence type="ECO:0008006" key="4">
    <source>
        <dbReference type="Google" id="ProtNLM"/>
    </source>
</evidence>
<name>A0A4R7UXW6_9PSEU</name>
<evidence type="ECO:0000313" key="3">
    <source>
        <dbReference type="Proteomes" id="UP000294927"/>
    </source>
</evidence>
<evidence type="ECO:0000313" key="2">
    <source>
        <dbReference type="EMBL" id="TDV40365.1"/>
    </source>
</evidence>
<comment type="caution">
    <text evidence="2">The sequence shown here is derived from an EMBL/GenBank/DDBJ whole genome shotgun (WGS) entry which is preliminary data.</text>
</comment>
<sequence length="36" mass="3833">MDLEPNGLESALLVIASVGVLIAAIVTGLIAWRNRR</sequence>
<accession>A0A4R7UXW6</accession>
<keyword evidence="3" id="KW-1185">Reference proteome</keyword>
<dbReference type="Proteomes" id="UP000294927">
    <property type="component" value="Unassembled WGS sequence"/>
</dbReference>
<proteinExistence type="predicted"/>
<keyword evidence="1" id="KW-1133">Transmembrane helix</keyword>
<evidence type="ECO:0000256" key="1">
    <source>
        <dbReference type="SAM" id="Phobius"/>
    </source>
</evidence>
<feature type="transmembrane region" description="Helical" evidence="1">
    <location>
        <begin position="12"/>
        <end position="32"/>
    </location>
</feature>
<keyword evidence="1" id="KW-0812">Transmembrane</keyword>